<evidence type="ECO:0000313" key="1">
    <source>
        <dbReference type="EMBL" id="RRT68608.1"/>
    </source>
</evidence>
<gene>
    <name evidence="1" type="ORF">B296_00034200</name>
</gene>
<comment type="caution">
    <text evidence="1">The sequence shown here is derived from an EMBL/GenBank/DDBJ whole genome shotgun (WGS) entry which is preliminary data.</text>
</comment>
<organism evidence="1 2">
    <name type="scientific">Ensete ventricosum</name>
    <name type="common">Abyssinian banana</name>
    <name type="synonym">Musa ensete</name>
    <dbReference type="NCBI Taxonomy" id="4639"/>
    <lineage>
        <taxon>Eukaryota</taxon>
        <taxon>Viridiplantae</taxon>
        <taxon>Streptophyta</taxon>
        <taxon>Embryophyta</taxon>
        <taxon>Tracheophyta</taxon>
        <taxon>Spermatophyta</taxon>
        <taxon>Magnoliopsida</taxon>
        <taxon>Liliopsida</taxon>
        <taxon>Zingiberales</taxon>
        <taxon>Musaceae</taxon>
        <taxon>Ensete</taxon>
    </lineage>
</organism>
<proteinExistence type="predicted"/>
<protein>
    <submittedName>
        <fullName evidence="1">Uncharacterized protein</fullName>
    </submittedName>
</protein>
<dbReference type="Proteomes" id="UP000287651">
    <property type="component" value="Unassembled WGS sequence"/>
</dbReference>
<accession>A0A426ZXB2</accession>
<evidence type="ECO:0000313" key="2">
    <source>
        <dbReference type="Proteomes" id="UP000287651"/>
    </source>
</evidence>
<dbReference type="AlphaFoldDB" id="A0A426ZXB2"/>
<reference evidence="1 2" key="1">
    <citation type="journal article" date="2014" name="Agronomy (Basel)">
        <title>A Draft Genome Sequence for Ensete ventricosum, the Drought-Tolerant Tree Against Hunger.</title>
        <authorList>
            <person name="Harrison J."/>
            <person name="Moore K.A."/>
            <person name="Paszkiewicz K."/>
            <person name="Jones T."/>
            <person name="Grant M."/>
            <person name="Ambacheew D."/>
            <person name="Muzemil S."/>
            <person name="Studholme D.J."/>
        </authorList>
    </citation>
    <scope>NUCLEOTIDE SEQUENCE [LARGE SCALE GENOMIC DNA]</scope>
</reference>
<sequence>MLWRLSGGAMRALRLNRLDNGNLIDREKEEAGLGQENREGKRTLIEWKTSLDSIAEGRRHFGWNWACVDDSHNGGASTITWQCVERHVWDGKEGTFS</sequence>
<dbReference type="EMBL" id="AMZH03004640">
    <property type="protein sequence ID" value="RRT68608.1"/>
    <property type="molecule type" value="Genomic_DNA"/>
</dbReference>
<name>A0A426ZXB2_ENSVE</name>